<evidence type="ECO:0000313" key="2">
    <source>
        <dbReference type="Proteomes" id="UP001417504"/>
    </source>
</evidence>
<accession>A0AAP0NL65</accession>
<organism evidence="1 2">
    <name type="scientific">Stephania japonica</name>
    <dbReference type="NCBI Taxonomy" id="461633"/>
    <lineage>
        <taxon>Eukaryota</taxon>
        <taxon>Viridiplantae</taxon>
        <taxon>Streptophyta</taxon>
        <taxon>Embryophyta</taxon>
        <taxon>Tracheophyta</taxon>
        <taxon>Spermatophyta</taxon>
        <taxon>Magnoliopsida</taxon>
        <taxon>Ranunculales</taxon>
        <taxon>Menispermaceae</taxon>
        <taxon>Menispermoideae</taxon>
        <taxon>Cissampelideae</taxon>
        <taxon>Stephania</taxon>
    </lineage>
</organism>
<sequence length="329" mass="37299">MACNKDSEEESLNAATLESVEFDEFSIFDEYLSEPEETLDVSLHEPDITIAQSTYDEVEKYIEVISKRPEEPQKESKEDQPRVLVKPPTLPSIFVRHYKGVDLKERSRVFNTIDTLVLADNDLTDSFVDLGDHSQVSGAHLEARVGSYRDKYRVIGVRLRIYYDQGQGDSRRLLMTLSLTEFDLLIGTHNYKTFSKQFVETDIITCFEVIASHFVLTSTVSGQATGGEKGFKQMLQSSKAGSLSIVVAAADANLKYLRLCLHFFTCPLPLITTTAIALYDSYLCEWVDINKVKLNLLGYIANQINQIHEMEFNGHINIHKRSLRVKKLA</sequence>
<dbReference type="EMBL" id="JBBNAE010000007">
    <property type="protein sequence ID" value="KAK9110020.1"/>
    <property type="molecule type" value="Genomic_DNA"/>
</dbReference>
<gene>
    <name evidence="1" type="ORF">Sjap_018080</name>
</gene>
<reference evidence="1 2" key="1">
    <citation type="submission" date="2024-01" db="EMBL/GenBank/DDBJ databases">
        <title>Genome assemblies of Stephania.</title>
        <authorList>
            <person name="Yang L."/>
        </authorList>
    </citation>
    <scope>NUCLEOTIDE SEQUENCE [LARGE SCALE GENOMIC DNA]</scope>
    <source>
        <strain evidence="1">QJT</strain>
        <tissue evidence="1">Leaf</tissue>
    </source>
</reference>
<protein>
    <submittedName>
        <fullName evidence="1">Uncharacterized protein</fullName>
    </submittedName>
</protein>
<name>A0AAP0NL65_9MAGN</name>
<keyword evidence="2" id="KW-1185">Reference proteome</keyword>
<dbReference type="Proteomes" id="UP001417504">
    <property type="component" value="Unassembled WGS sequence"/>
</dbReference>
<proteinExistence type="predicted"/>
<dbReference type="AlphaFoldDB" id="A0AAP0NL65"/>
<evidence type="ECO:0000313" key="1">
    <source>
        <dbReference type="EMBL" id="KAK9110020.1"/>
    </source>
</evidence>
<comment type="caution">
    <text evidence="1">The sequence shown here is derived from an EMBL/GenBank/DDBJ whole genome shotgun (WGS) entry which is preliminary data.</text>
</comment>